<dbReference type="RefSeq" id="WP_197645950.1">
    <property type="nucleotide sequence ID" value="NZ_JAEACP010000016.1"/>
</dbReference>
<gene>
    <name evidence="2" type="ORF">ACFOD6_12290</name>
</gene>
<feature type="transmembrane region" description="Helical" evidence="1">
    <location>
        <begin position="43"/>
        <end position="64"/>
    </location>
</feature>
<accession>A0ABV7DVT0</accession>
<dbReference type="EMBL" id="JBHRSM010000022">
    <property type="protein sequence ID" value="MFC3086825.1"/>
    <property type="molecule type" value="Genomic_DNA"/>
</dbReference>
<feature type="transmembrane region" description="Helical" evidence="1">
    <location>
        <begin position="276"/>
        <end position="299"/>
    </location>
</feature>
<evidence type="ECO:0000313" key="2">
    <source>
        <dbReference type="EMBL" id="MFC3086825.1"/>
    </source>
</evidence>
<dbReference type="InterPro" id="IPR010266">
    <property type="entry name" value="NnrS"/>
</dbReference>
<feature type="transmembrane region" description="Helical" evidence="1">
    <location>
        <begin position="12"/>
        <end position="31"/>
    </location>
</feature>
<evidence type="ECO:0000256" key="1">
    <source>
        <dbReference type="SAM" id="Phobius"/>
    </source>
</evidence>
<reference evidence="3" key="1">
    <citation type="journal article" date="2019" name="Int. J. Syst. Evol. Microbiol.">
        <title>The Global Catalogue of Microorganisms (GCM) 10K type strain sequencing project: providing services to taxonomists for standard genome sequencing and annotation.</title>
        <authorList>
            <consortium name="The Broad Institute Genomics Platform"/>
            <consortium name="The Broad Institute Genome Sequencing Center for Infectious Disease"/>
            <person name="Wu L."/>
            <person name="Ma J."/>
        </authorList>
    </citation>
    <scope>NUCLEOTIDE SEQUENCE [LARGE SCALE GENOMIC DNA]</scope>
    <source>
        <strain evidence="3">KCTC 62102</strain>
    </source>
</reference>
<protein>
    <submittedName>
        <fullName evidence="2">NnrS family protein</fullName>
    </submittedName>
</protein>
<keyword evidence="3" id="KW-1185">Reference proteome</keyword>
<comment type="caution">
    <text evidence="2">The sequence shown here is derived from an EMBL/GenBank/DDBJ whole genome shotgun (WGS) entry which is preliminary data.</text>
</comment>
<feature type="transmembrane region" description="Helical" evidence="1">
    <location>
        <begin position="100"/>
        <end position="119"/>
    </location>
</feature>
<evidence type="ECO:0000313" key="3">
    <source>
        <dbReference type="Proteomes" id="UP001595445"/>
    </source>
</evidence>
<feature type="transmembrane region" description="Helical" evidence="1">
    <location>
        <begin position="245"/>
        <end position="270"/>
    </location>
</feature>
<feature type="transmembrane region" description="Helical" evidence="1">
    <location>
        <begin position="311"/>
        <end position="330"/>
    </location>
</feature>
<dbReference type="Proteomes" id="UP001595445">
    <property type="component" value="Unassembled WGS sequence"/>
</dbReference>
<keyword evidence="1" id="KW-1133">Transmembrane helix</keyword>
<feature type="transmembrane region" description="Helical" evidence="1">
    <location>
        <begin position="155"/>
        <end position="176"/>
    </location>
</feature>
<organism evidence="2 3">
    <name type="scientific">Tabrizicola soli</name>
    <dbReference type="NCBI Taxonomy" id="2185115"/>
    <lineage>
        <taxon>Bacteria</taxon>
        <taxon>Pseudomonadati</taxon>
        <taxon>Pseudomonadota</taxon>
        <taxon>Alphaproteobacteria</taxon>
        <taxon>Rhodobacterales</taxon>
        <taxon>Paracoccaceae</taxon>
        <taxon>Tabrizicola</taxon>
    </lineage>
</organism>
<feature type="transmembrane region" description="Helical" evidence="1">
    <location>
        <begin position="125"/>
        <end position="143"/>
    </location>
</feature>
<dbReference type="Pfam" id="PF05940">
    <property type="entry name" value="NnrS"/>
    <property type="match status" value="1"/>
</dbReference>
<keyword evidence="1" id="KW-0472">Membrane</keyword>
<name>A0ABV7DVT0_9RHOB</name>
<proteinExistence type="predicted"/>
<sequence>MAGLWRAPHLPLFLLAAVWAALVPLVWLSPWACDPLAWHRQELVLGFAGAAMGGYLLSALPHWLKQAGGAGSVSPRATVFLVLAWLAGRLAGGACLPDGLALAGQALYPVGLALCLAVPVGRTGAWSRLPIALAPLGLLLVAFRLRLDGDGLTAVLVMALLVALVGGRIVPAFLAARAGSRASRPPLPRGGRLADLVTALALALHLGGAPEVWTGVTLLTAAPAQALRMLRWPLAPALRPRQGDLLLLLAAWLWLPLGLALVGAALAGLSPLPVPAALHALTMGLMGGMILAVMARSWMIRAPGRLQVGRVTAAAFLLVQLAAALRLALADPLLPLLAWSAGWALAILESARAIRRPVPHPVLSARRSLTGTAPPS</sequence>
<keyword evidence="1" id="KW-0812">Transmembrane</keyword>